<comment type="caution">
    <text evidence="2">The sequence shown here is derived from an EMBL/GenBank/DDBJ whole genome shotgun (WGS) entry which is preliminary data.</text>
</comment>
<evidence type="ECO:0000313" key="3">
    <source>
        <dbReference type="Proteomes" id="UP000823611"/>
    </source>
</evidence>
<dbReference type="EMBL" id="JADIMX010000155">
    <property type="protein sequence ID" value="MBO8435239.1"/>
    <property type="molecule type" value="Genomic_DNA"/>
</dbReference>
<name>A0A9D9E1G6_9FIRM</name>
<feature type="transmembrane region" description="Helical" evidence="1">
    <location>
        <begin position="192"/>
        <end position="220"/>
    </location>
</feature>
<reference evidence="2" key="1">
    <citation type="submission" date="2020-10" db="EMBL/GenBank/DDBJ databases">
        <authorList>
            <person name="Gilroy R."/>
        </authorList>
    </citation>
    <scope>NUCLEOTIDE SEQUENCE</scope>
    <source>
        <strain evidence="2">F6-4510</strain>
    </source>
</reference>
<reference evidence="2" key="2">
    <citation type="journal article" date="2021" name="PeerJ">
        <title>Extensive microbial diversity within the chicken gut microbiome revealed by metagenomics and culture.</title>
        <authorList>
            <person name="Gilroy R."/>
            <person name="Ravi A."/>
            <person name="Getino M."/>
            <person name="Pursley I."/>
            <person name="Horton D.L."/>
            <person name="Alikhan N.F."/>
            <person name="Baker D."/>
            <person name="Gharbi K."/>
            <person name="Hall N."/>
            <person name="Watson M."/>
            <person name="Adriaenssens E.M."/>
            <person name="Foster-Nyarko E."/>
            <person name="Jarju S."/>
            <person name="Secka A."/>
            <person name="Antonio M."/>
            <person name="Oren A."/>
            <person name="Chaudhuri R.R."/>
            <person name="La Ragione R."/>
            <person name="Hildebrand F."/>
            <person name="Pallen M.J."/>
        </authorList>
    </citation>
    <scope>NUCLEOTIDE SEQUENCE</scope>
    <source>
        <strain evidence="2">F6-4510</strain>
    </source>
</reference>
<accession>A0A9D9E1G6</accession>
<feature type="transmembrane region" description="Helical" evidence="1">
    <location>
        <begin position="142"/>
        <end position="171"/>
    </location>
</feature>
<dbReference type="Proteomes" id="UP000823611">
    <property type="component" value="Unassembled WGS sequence"/>
</dbReference>
<keyword evidence="1" id="KW-0472">Membrane</keyword>
<proteinExistence type="predicted"/>
<dbReference type="AlphaFoldDB" id="A0A9D9E1G6"/>
<feature type="transmembrane region" description="Helical" evidence="1">
    <location>
        <begin position="99"/>
        <end position="122"/>
    </location>
</feature>
<gene>
    <name evidence="2" type="ORF">IAC55_07975</name>
</gene>
<sequence length="221" mass="25331">MYTKTIQPKNLKSLLSNIKIPNYKRRNKRPSPPKISTNLLSKNDNIILLIISTIMIIGSFIGAVYGINTEINADTLKSYNISLYENISFYTYFIRHFKYVLALWICGFFDCGLGFNVAIIIFKSFTIGNLYSKIIYLEKTKGILYSLLSIFPLSFVVASIICVSFFSFKMVTLGLTSPTGKMNLKREKHKTYLEYVIILIFSIILMFIPSLLDTLIIAYIF</sequence>
<feature type="transmembrane region" description="Helical" evidence="1">
    <location>
        <begin position="46"/>
        <end position="67"/>
    </location>
</feature>
<evidence type="ECO:0000313" key="2">
    <source>
        <dbReference type="EMBL" id="MBO8435239.1"/>
    </source>
</evidence>
<keyword evidence="1" id="KW-1133">Transmembrane helix</keyword>
<protein>
    <submittedName>
        <fullName evidence="2">Stage II sporulation protein M</fullName>
    </submittedName>
</protein>
<organism evidence="2 3">
    <name type="scientific">Candidatus Fimicola merdigallinarum</name>
    <dbReference type="NCBI Taxonomy" id="2840819"/>
    <lineage>
        <taxon>Bacteria</taxon>
        <taxon>Bacillati</taxon>
        <taxon>Bacillota</taxon>
        <taxon>Clostridia</taxon>
        <taxon>Lachnospirales</taxon>
        <taxon>Lachnospiraceae</taxon>
        <taxon>Lachnospiraceae incertae sedis</taxon>
        <taxon>Candidatus Fimicola</taxon>
    </lineage>
</organism>
<keyword evidence="1" id="KW-0812">Transmembrane</keyword>
<evidence type="ECO:0000256" key="1">
    <source>
        <dbReference type="SAM" id="Phobius"/>
    </source>
</evidence>